<dbReference type="PANTHER" id="PTHR37318:SF1">
    <property type="entry name" value="BSL7504 PROTEIN"/>
    <property type="match status" value="1"/>
</dbReference>
<dbReference type="InterPro" id="IPR036390">
    <property type="entry name" value="WH_DNA-bd_sf"/>
</dbReference>
<dbReference type="InterPro" id="IPR036388">
    <property type="entry name" value="WH-like_DNA-bd_sf"/>
</dbReference>
<organism evidence="2 3">
    <name type="scientific">candidate division WOR-3 bacterium</name>
    <dbReference type="NCBI Taxonomy" id="2052148"/>
    <lineage>
        <taxon>Bacteria</taxon>
        <taxon>Bacteria division WOR-3</taxon>
    </lineage>
</organism>
<evidence type="ECO:0000313" key="3">
    <source>
        <dbReference type="Proteomes" id="UP000779900"/>
    </source>
</evidence>
<dbReference type="PANTHER" id="PTHR37318">
    <property type="entry name" value="BSL7504 PROTEIN"/>
    <property type="match status" value="1"/>
</dbReference>
<evidence type="ECO:0000313" key="2">
    <source>
        <dbReference type="EMBL" id="MBM3331113.1"/>
    </source>
</evidence>
<name>A0A937XCY0_UNCW3</name>
<comment type="caution">
    <text evidence="2">The sequence shown here is derived from an EMBL/GenBank/DDBJ whole genome shotgun (WGS) entry which is preliminary data.</text>
</comment>
<sequence length="109" mass="11954">MPTPEPGSQDVQPLAEIDRVIHEPARLAILGLLAAVDSADFLFVQNQTGLTGGNLSSHMTRLEEAGYVDVTKEFVDRIPRTLLRATKKGRAALRQYKRNMLQVLKGLAG</sequence>
<evidence type="ECO:0000259" key="1">
    <source>
        <dbReference type="Pfam" id="PF13601"/>
    </source>
</evidence>
<dbReference type="AlphaFoldDB" id="A0A937XCY0"/>
<feature type="domain" description="Winged helix DNA-binding" evidence="1">
    <location>
        <begin position="26"/>
        <end position="102"/>
    </location>
</feature>
<dbReference type="SUPFAM" id="SSF46785">
    <property type="entry name" value="Winged helix' DNA-binding domain"/>
    <property type="match status" value="1"/>
</dbReference>
<dbReference type="EMBL" id="VGIR01000019">
    <property type="protein sequence ID" value="MBM3331113.1"/>
    <property type="molecule type" value="Genomic_DNA"/>
</dbReference>
<dbReference type="InterPro" id="IPR027395">
    <property type="entry name" value="WH_DNA-bd_dom"/>
</dbReference>
<dbReference type="Gene3D" id="1.10.10.10">
    <property type="entry name" value="Winged helix-like DNA-binding domain superfamily/Winged helix DNA-binding domain"/>
    <property type="match status" value="1"/>
</dbReference>
<reference evidence="2" key="1">
    <citation type="submission" date="2019-03" db="EMBL/GenBank/DDBJ databases">
        <title>Lake Tanganyika Metagenome-Assembled Genomes (MAGs).</title>
        <authorList>
            <person name="Tran P."/>
        </authorList>
    </citation>
    <scope>NUCLEOTIDE SEQUENCE</scope>
    <source>
        <strain evidence="2">K_DeepCast_150m_m2_040</strain>
    </source>
</reference>
<gene>
    <name evidence="2" type="ORF">FJY68_04575</name>
</gene>
<accession>A0A937XCY0</accession>
<dbReference type="Proteomes" id="UP000779900">
    <property type="component" value="Unassembled WGS sequence"/>
</dbReference>
<dbReference type="Pfam" id="PF13601">
    <property type="entry name" value="HTH_34"/>
    <property type="match status" value="1"/>
</dbReference>
<proteinExistence type="predicted"/>
<protein>
    <submittedName>
        <fullName evidence="2">Transcriptional regulator</fullName>
    </submittedName>
</protein>